<dbReference type="RefSeq" id="WP_079467557.1">
    <property type="nucleotide sequence ID" value="NZ_FUZZ01000001.1"/>
</dbReference>
<sequence>MQAPYLIGQIKPLTTAEFQQITATVTFPLPVSYRDFLYTYGLGAFNELLMIHQPDEAYIRSNFGEYMDLWELPESEEPVVLNGLTIATTIDGDIIAAIDNTQFPFIILPRHSDKILRFGTFEEVIDYYDHTYHFSGDLYFDSYYNYEQENITFVNGPAIDKALFEKVHRDFLANIPTDKVYNEDKQPKYIIQEMGGWVYFDNIYKSSVRIKYQSQYRPVADKIIQFVRDRMA</sequence>
<dbReference type="InterPro" id="IPR037883">
    <property type="entry name" value="Knr4/Smi1-like_sf"/>
</dbReference>
<reference evidence="2" key="1">
    <citation type="submission" date="2017-02" db="EMBL/GenBank/DDBJ databases">
        <authorList>
            <person name="Varghese N."/>
            <person name="Submissions S."/>
        </authorList>
    </citation>
    <scope>NUCLEOTIDE SEQUENCE [LARGE SCALE GENOMIC DNA]</scope>
    <source>
        <strain evidence="2">DSM 18108</strain>
    </source>
</reference>
<organism evidence="1 2">
    <name type="scientific">Chitinophaga ginsengisegetis</name>
    <dbReference type="NCBI Taxonomy" id="393003"/>
    <lineage>
        <taxon>Bacteria</taxon>
        <taxon>Pseudomonadati</taxon>
        <taxon>Bacteroidota</taxon>
        <taxon>Chitinophagia</taxon>
        <taxon>Chitinophagales</taxon>
        <taxon>Chitinophagaceae</taxon>
        <taxon>Chitinophaga</taxon>
    </lineage>
</organism>
<evidence type="ECO:0000313" key="2">
    <source>
        <dbReference type="Proteomes" id="UP000190166"/>
    </source>
</evidence>
<dbReference type="SUPFAM" id="SSF160631">
    <property type="entry name" value="SMI1/KNR4-like"/>
    <property type="match status" value="1"/>
</dbReference>
<keyword evidence="2" id="KW-1185">Reference proteome</keyword>
<accession>A0A1T5N4C6</accession>
<dbReference type="AlphaFoldDB" id="A0A1T5N4C6"/>
<gene>
    <name evidence="1" type="ORF">SAMN05660461_0202</name>
</gene>
<protein>
    <recommendedName>
        <fullName evidence="3">SMI1 / KNR4 family (SUKH-1)</fullName>
    </recommendedName>
</protein>
<dbReference type="EMBL" id="FUZZ01000001">
    <property type="protein sequence ID" value="SKC95029.1"/>
    <property type="molecule type" value="Genomic_DNA"/>
</dbReference>
<name>A0A1T5N4C6_9BACT</name>
<proteinExistence type="predicted"/>
<dbReference type="Proteomes" id="UP000190166">
    <property type="component" value="Unassembled WGS sequence"/>
</dbReference>
<evidence type="ECO:0000313" key="1">
    <source>
        <dbReference type="EMBL" id="SKC95029.1"/>
    </source>
</evidence>
<evidence type="ECO:0008006" key="3">
    <source>
        <dbReference type="Google" id="ProtNLM"/>
    </source>
</evidence>
<dbReference type="Gene3D" id="3.40.1580.10">
    <property type="entry name" value="SMI1/KNR4-like"/>
    <property type="match status" value="1"/>
</dbReference>